<sequence length="111" mass="12884">MVTDRKHSSDVSSEQEVIRRTEKIAQSLAQLLAQSLGLDEQNAGAYSIFFRENSVLKKELKYYHSQHNTLEKRVKRLERDVKDLDECVDRKTVVDLIQKIVPSLVREKSLI</sequence>
<comment type="caution">
    <text evidence="2">The sequence shown here is derived from an EMBL/GenBank/DDBJ whole genome shotgun (WGS) entry which is preliminary data.</text>
</comment>
<evidence type="ECO:0000313" key="2">
    <source>
        <dbReference type="EMBL" id="PKK61457.1"/>
    </source>
</evidence>
<dbReference type="VEuPathDB" id="FungiDB:FUN_012149"/>
<accession>A0A2N1MIJ2</accession>
<keyword evidence="1" id="KW-0175">Coiled coil</keyword>
<name>A0A2N1MIJ2_9GLOM</name>
<feature type="coiled-coil region" evidence="1">
    <location>
        <begin position="60"/>
        <end position="87"/>
    </location>
</feature>
<reference evidence="2 3" key="2">
    <citation type="submission" date="2017-10" db="EMBL/GenBank/DDBJ databases">
        <title>Extensive intraspecific genome diversity in a model arbuscular mycorrhizal fungus.</title>
        <authorList>
            <person name="Chen E.C.H."/>
            <person name="Morin E."/>
            <person name="Baudet D."/>
            <person name="Noel J."/>
            <person name="Ndikumana S."/>
            <person name="Charron P."/>
            <person name="St-Onge C."/>
            <person name="Giorgi J."/>
            <person name="Grigoriev I.V."/>
            <person name="Roux C."/>
            <person name="Martin F.M."/>
            <person name="Corradi N."/>
        </authorList>
    </citation>
    <scope>NUCLEOTIDE SEQUENCE [LARGE SCALE GENOMIC DNA]</scope>
    <source>
        <strain evidence="2 3">C2</strain>
    </source>
</reference>
<evidence type="ECO:0000313" key="3">
    <source>
        <dbReference type="Proteomes" id="UP000233469"/>
    </source>
</evidence>
<feature type="non-terminal residue" evidence="2">
    <location>
        <position position="111"/>
    </location>
</feature>
<protein>
    <submittedName>
        <fullName evidence="2">Uncharacterized protein</fullName>
    </submittedName>
</protein>
<proteinExistence type="predicted"/>
<organism evidence="2 3">
    <name type="scientific">Rhizophagus irregularis</name>
    <dbReference type="NCBI Taxonomy" id="588596"/>
    <lineage>
        <taxon>Eukaryota</taxon>
        <taxon>Fungi</taxon>
        <taxon>Fungi incertae sedis</taxon>
        <taxon>Mucoromycota</taxon>
        <taxon>Glomeromycotina</taxon>
        <taxon>Glomeromycetes</taxon>
        <taxon>Glomerales</taxon>
        <taxon>Glomeraceae</taxon>
        <taxon>Rhizophagus</taxon>
    </lineage>
</organism>
<dbReference type="VEuPathDB" id="FungiDB:RhiirFUN_026678"/>
<dbReference type="EMBL" id="LLXL01002214">
    <property type="protein sequence ID" value="PKK61457.1"/>
    <property type="molecule type" value="Genomic_DNA"/>
</dbReference>
<dbReference type="AlphaFoldDB" id="A0A2N1MIJ2"/>
<dbReference type="Proteomes" id="UP000233469">
    <property type="component" value="Unassembled WGS sequence"/>
</dbReference>
<dbReference type="VEuPathDB" id="FungiDB:RhiirA1_495451"/>
<evidence type="ECO:0000256" key="1">
    <source>
        <dbReference type="SAM" id="Coils"/>
    </source>
</evidence>
<gene>
    <name evidence="2" type="ORF">RhiirC2_816696</name>
</gene>
<reference evidence="2 3" key="1">
    <citation type="submission" date="2016-04" db="EMBL/GenBank/DDBJ databases">
        <title>Genome analyses suggest a sexual origin of heterokaryosis in a supposedly ancient asexual fungus.</title>
        <authorList>
            <person name="Ropars J."/>
            <person name="Sedzielewska K."/>
            <person name="Noel J."/>
            <person name="Charron P."/>
            <person name="Farinelli L."/>
            <person name="Marton T."/>
            <person name="Kruger M."/>
            <person name="Pelin A."/>
            <person name="Brachmann A."/>
            <person name="Corradi N."/>
        </authorList>
    </citation>
    <scope>NUCLEOTIDE SEQUENCE [LARGE SCALE GENOMIC DNA]</scope>
    <source>
        <strain evidence="2 3">C2</strain>
    </source>
</reference>